<evidence type="ECO:0000256" key="1">
    <source>
        <dbReference type="ARBA" id="ARBA00004137"/>
    </source>
</evidence>
<organism evidence="16 17">
    <name type="scientific">Tuber magnatum</name>
    <name type="common">white Piedmont truffle</name>
    <dbReference type="NCBI Taxonomy" id="42249"/>
    <lineage>
        <taxon>Eukaryota</taxon>
        <taxon>Fungi</taxon>
        <taxon>Dikarya</taxon>
        <taxon>Ascomycota</taxon>
        <taxon>Pezizomycotina</taxon>
        <taxon>Pezizomycetes</taxon>
        <taxon>Pezizales</taxon>
        <taxon>Tuberaceae</taxon>
        <taxon>Tuber</taxon>
    </lineage>
</organism>
<evidence type="ECO:0000256" key="4">
    <source>
        <dbReference type="ARBA" id="ARBA00022723"/>
    </source>
</evidence>
<keyword evidence="11 14" id="KW-0143">Chaperone</keyword>
<evidence type="ECO:0000256" key="12">
    <source>
        <dbReference type="ARBA" id="ARBA00025151"/>
    </source>
</evidence>
<comment type="domain">
    <text evidence="14">The twin CX3C motif contains 4 conserved Cys residues that form 2 disulfide bonds in the mitochondrial intermembrane space.</text>
</comment>
<keyword evidence="3 14" id="KW-0813">Transport</keyword>
<comment type="function">
    <text evidence="12">Mitochondrial intermembrane chaperone that participates in the import and insertion of some multi-pass transmembrane proteins into the mitochondrial inner membrane. Also required for the transfer of beta-barrel precursors from the TOM complex to the sorting and assembly machinery (SAM complex) of the outer membrane. Acts as a chaperone-like protein that protects the hydrophobic precursors from aggregation and guide them through the mitochondrial intermembrane space. The TIM8-TIM13 complex is non essential and only mediates the import of few proteins, while the predominant TIM9-TIM10 70 kDa complex is crucial and mediates the import of much more proteins.</text>
</comment>
<dbReference type="EMBL" id="PYWC01000132">
    <property type="protein sequence ID" value="PWW71854.1"/>
    <property type="molecule type" value="Genomic_DNA"/>
</dbReference>
<comment type="caution">
    <text evidence="16">The sequence shown here is derived from an EMBL/GenBank/DDBJ whole genome shotgun (WGS) entry which is preliminary data.</text>
</comment>
<evidence type="ECO:0000256" key="3">
    <source>
        <dbReference type="ARBA" id="ARBA00022448"/>
    </source>
</evidence>
<keyword evidence="10 14" id="KW-1015">Disulfide bond</keyword>
<keyword evidence="5 14" id="KW-0472">Membrane</keyword>
<keyword evidence="5 14" id="KW-0999">Mitochondrion inner membrane</keyword>
<comment type="similarity">
    <text evidence="2 14">Belongs to the small Tim family.</text>
</comment>
<keyword evidence="7 14" id="KW-0653">Protein transport</keyword>
<evidence type="ECO:0000256" key="8">
    <source>
        <dbReference type="ARBA" id="ARBA00023010"/>
    </source>
</evidence>
<protein>
    <recommendedName>
        <fullName evidence="14">Mitochondrial import inner membrane translocase subunit</fullName>
    </recommendedName>
</protein>
<name>A0A317SBY4_9PEZI</name>
<dbReference type="InterPro" id="IPR035427">
    <property type="entry name" value="Tim10-like_dom_sf"/>
</dbReference>
<dbReference type="GO" id="GO:0045039">
    <property type="term" value="P:protein insertion into mitochondrial inner membrane"/>
    <property type="evidence" value="ECO:0007669"/>
    <property type="project" value="UniProtKB-ARBA"/>
</dbReference>
<dbReference type="STRING" id="42249.A0A317SBY4"/>
<keyword evidence="9 14" id="KW-0496">Mitochondrion</keyword>
<keyword evidence="6" id="KW-0862">Zinc</keyword>
<feature type="domain" description="Tim10-like" evidence="15">
    <location>
        <begin position="27"/>
        <end position="86"/>
    </location>
</feature>
<evidence type="ECO:0000256" key="13">
    <source>
        <dbReference type="ARBA" id="ARBA00025862"/>
    </source>
</evidence>
<dbReference type="GO" id="GO:0005743">
    <property type="term" value="C:mitochondrial inner membrane"/>
    <property type="evidence" value="ECO:0007669"/>
    <property type="project" value="UniProtKB-SubCell"/>
</dbReference>
<evidence type="ECO:0000256" key="11">
    <source>
        <dbReference type="ARBA" id="ARBA00023186"/>
    </source>
</evidence>
<accession>A0A317SBY4</accession>
<reference evidence="16 17" key="1">
    <citation type="submission" date="2018-03" db="EMBL/GenBank/DDBJ databases">
        <title>Genomes of Pezizomycetes fungi and the evolution of truffles.</title>
        <authorList>
            <person name="Murat C."/>
            <person name="Payen T."/>
            <person name="Noel B."/>
            <person name="Kuo A."/>
            <person name="Martin F.M."/>
        </authorList>
    </citation>
    <scope>NUCLEOTIDE SEQUENCE [LARGE SCALE GENOMIC DNA]</scope>
    <source>
        <strain evidence="16">091103-1</strain>
    </source>
</reference>
<comment type="subunit">
    <text evidence="13">Heterohexamer; composed of 3 copies of TIM8 and 3 copies of TIM13, named soluble 70 kDa complex. Associates with the TIM22 complex, whose core is composed of TIM22 and TIM54. Interacts with the transmembrane regions of multi-pass transmembrane proteins in transit.</text>
</comment>
<evidence type="ECO:0000256" key="7">
    <source>
        <dbReference type="ARBA" id="ARBA00022927"/>
    </source>
</evidence>
<dbReference type="SUPFAM" id="SSF144122">
    <property type="entry name" value="Tim10-like"/>
    <property type="match status" value="1"/>
</dbReference>
<dbReference type="InterPro" id="IPR004217">
    <property type="entry name" value="Tim10-like"/>
</dbReference>
<evidence type="ECO:0000259" key="15">
    <source>
        <dbReference type="Pfam" id="PF02953"/>
    </source>
</evidence>
<keyword evidence="17" id="KW-1185">Reference proteome</keyword>
<comment type="subcellular location">
    <subcellularLocation>
        <location evidence="1 14">Mitochondrion inner membrane</location>
        <topology evidence="1 14">Peripheral membrane protein</topology>
        <orientation evidence="1 14">Intermembrane side</orientation>
    </subcellularLocation>
</comment>
<evidence type="ECO:0000256" key="10">
    <source>
        <dbReference type="ARBA" id="ARBA00023157"/>
    </source>
</evidence>
<dbReference type="Gene3D" id="1.10.287.810">
    <property type="entry name" value="Mitochondrial import inner membrane translocase subunit tim13 like domains"/>
    <property type="match status" value="1"/>
</dbReference>
<evidence type="ECO:0000256" key="6">
    <source>
        <dbReference type="ARBA" id="ARBA00022833"/>
    </source>
</evidence>
<evidence type="ECO:0000313" key="17">
    <source>
        <dbReference type="Proteomes" id="UP000246991"/>
    </source>
</evidence>
<dbReference type="Pfam" id="PF02953">
    <property type="entry name" value="zf-Tim10_DDP"/>
    <property type="match status" value="1"/>
</dbReference>
<evidence type="ECO:0000256" key="9">
    <source>
        <dbReference type="ARBA" id="ARBA00023128"/>
    </source>
</evidence>
<proteinExistence type="inferred from homology"/>
<keyword evidence="4" id="KW-0479">Metal-binding</keyword>
<dbReference type="OrthoDB" id="7813104at2759"/>
<dbReference type="GO" id="GO:0015031">
    <property type="term" value="P:protein transport"/>
    <property type="evidence" value="ECO:0007669"/>
    <property type="project" value="UniProtKB-KW"/>
</dbReference>
<evidence type="ECO:0000256" key="2">
    <source>
        <dbReference type="ARBA" id="ARBA00006720"/>
    </source>
</evidence>
<sequence>MDNLGNMLNLGSNSTKEERKQALMSTIAQESNIENARILIEKINEKCFEKCIPKPGGSLSSGETICLTNCMQKYMQAWNAVSKAYINRIRSDPGGN</sequence>
<dbReference type="FunFam" id="1.10.287.810:FF:000001">
    <property type="entry name" value="mitochondrial import inner membrane translocase subunit TIM13"/>
    <property type="match status" value="1"/>
</dbReference>
<dbReference type="GO" id="GO:0046872">
    <property type="term" value="F:metal ion binding"/>
    <property type="evidence" value="ECO:0007669"/>
    <property type="project" value="UniProtKB-KW"/>
</dbReference>
<evidence type="ECO:0000256" key="5">
    <source>
        <dbReference type="ARBA" id="ARBA00022792"/>
    </source>
</evidence>
<dbReference type="AlphaFoldDB" id="A0A317SBY4"/>
<dbReference type="Proteomes" id="UP000246991">
    <property type="component" value="Unassembled WGS sequence"/>
</dbReference>
<evidence type="ECO:0000256" key="14">
    <source>
        <dbReference type="RuleBase" id="RU367043"/>
    </source>
</evidence>
<gene>
    <name evidence="16" type="ORF">C7212DRAFT_338080</name>
</gene>
<evidence type="ECO:0000313" key="16">
    <source>
        <dbReference type="EMBL" id="PWW71854.1"/>
    </source>
</evidence>
<dbReference type="GO" id="GO:0042719">
    <property type="term" value="C:mitochondrial intermembrane space chaperone complex"/>
    <property type="evidence" value="ECO:0007669"/>
    <property type="project" value="UniProtKB-ARBA"/>
</dbReference>
<keyword evidence="8 14" id="KW-0811">Translocation</keyword>